<accession>A0A1C7DH21</accession>
<evidence type="ECO:0000256" key="5">
    <source>
        <dbReference type="ARBA" id="ARBA00022842"/>
    </source>
</evidence>
<dbReference type="EC" id="3.1.-.-" evidence="10"/>
<feature type="binding site" evidence="10">
    <location>
        <position position="217"/>
    </location>
    <ligand>
        <name>Mn(2+)</name>
        <dbReference type="ChEBI" id="CHEBI:29035"/>
    </ligand>
</feature>
<dbReference type="InterPro" id="IPR042206">
    <property type="entry name" value="CRISPR-assoc_Cas1_C"/>
</dbReference>
<dbReference type="HAMAP" id="MF_01470">
    <property type="entry name" value="Cas1"/>
    <property type="match status" value="1"/>
</dbReference>
<feature type="binding site" evidence="10">
    <location>
        <position position="202"/>
    </location>
    <ligand>
        <name>Mn(2+)</name>
        <dbReference type="ChEBI" id="CHEBI:29035"/>
    </ligand>
</feature>
<evidence type="ECO:0000256" key="4">
    <source>
        <dbReference type="ARBA" id="ARBA00022801"/>
    </source>
</evidence>
<comment type="subunit">
    <text evidence="9 10">Homodimer, forms a heterotetramer with a Cas2 homodimer.</text>
</comment>
<sequence length="294" mass="34296">MSWRTVILAKEAKLTLRMGHLIVSGETVNRVPLEEISFLLIENPNIQLTGHLINALSHHHIVTLICDANMKPSSVVNSVYGHHRQSRIIAQQATWTEERKGMLWQEITKQKIENQRQLLIHLKKEGIDELSMFRDQVEVFDTTNREGHAAKVYFNRLYGQDFTRSIDEPRNWALNYGYVVIHSLIARQIVSRGYLTELGIFHANEFNQMNLASDFVEVFRPLVDYIVHEHITDTFGKDEKRKVLKMLEYKVQIRNSKQFLQAAVQVYLDSCLQYLNDGHKEKLLFPILDFPKAR</sequence>
<dbReference type="InterPro" id="IPR050646">
    <property type="entry name" value="Cas1"/>
</dbReference>
<dbReference type="EMBL" id="CP016534">
    <property type="protein sequence ID" value="ANU10859.1"/>
    <property type="molecule type" value="Genomic_DNA"/>
</dbReference>
<evidence type="ECO:0000313" key="14">
    <source>
        <dbReference type="Proteomes" id="UP000092661"/>
    </source>
</evidence>
<reference evidence="11" key="3">
    <citation type="submission" date="2016-10" db="EMBL/GenBank/DDBJ databases">
        <authorList>
            <person name="See-Too W.S."/>
        </authorList>
    </citation>
    <scope>NUCLEOTIDE SEQUENCE</scope>
    <source>
        <strain evidence="11">DSM 14505</strain>
    </source>
</reference>
<dbReference type="EMBL" id="AJYB01000006">
    <property type="protein sequence ID" value="EIM08309.1"/>
    <property type="molecule type" value="Genomic_DNA"/>
</dbReference>
<dbReference type="KEGG" id="pana:BBH88_11325"/>
<evidence type="ECO:0000256" key="10">
    <source>
        <dbReference type="HAMAP-Rule" id="MF_01470"/>
    </source>
</evidence>
<evidence type="ECO:0000256" key="6">
    <source>
        <dbReference type="ARBA" id="ARBA00023118"/>
    </source>
</evidence>
<organism evidence="12 13">
    <name type="scientific">Planococcus antarcticus DSM 14505</name>
    <dbReference type="NCBI Taxonomy" id="1185653"/>
    <lineage>
        <taxon>Bacteria</taxon>
        <taxon>Bacillati</taxon>
        <taxon>Bacillota</taxon>
        <taxon>Bacilli</taxon>
        <taxon>Bacillales</taxon>
        <taxon>Caryophanaceae</taxon>
        <taxon>Planococcus</taxon>
    </lineage>
</organism>
<keyword evidence="2 10" id="KW-0479">Metal-binding</keyword>
<dbReference type="GO" id="GO:0003677">
    <property type="term" value="F:DNA binding"/>
    <property type="evidence" value="ECO:0007669"/>
    <property type="project" value="UniProtKB-KW"/>
</dbReference>
<protein>
    <recommendedName>
        <fullName evidence="10">CRISPR-associated endonuclease Cas1</fullName>
        <ecNumber evidence="10">3.1.-.-</ecNumber>
    </recommendedName>
</protein>
<name>A0A1C7DH21_9BACL</name>
<dbReference type="AlphaFoldDB" id="A0A1C7DH21"/>
<evidence type="ECO:0000256" key="7">
    <source>
        <dbReference type="ARBA" id="ARBA00023125"/>
    </source>
</evidence>
<reference evidence="14" key="2">
    <citation type="submission" date="2016-07" db="EMBL/GenBank/DDBJ databases">
        <authorList>
            <person name="See-Too W.S."/>
        </authorList>
    </citation>
    <scope>NUCLEOTIDE SEQUENCE [LARGE SCALE GENOMIC DNA]</scope>
    <source>
        <strain evidence="14">DSM 14505</strain>
    </source>
</reference>
<dbReference type="GO" id="GO:0051607">
    <property type="term" value="P:defense response to virus"/>
    <property type="evidence" value="ECO:0007669"/>
    <property type="project" value="UniProtKB-UniRule"/>
</dbReference>
<dbReference type="GO" id="GO:0016787">
    <property type="term" value="F:hydrolase activity"/>
    <property type="evidence" value="ECO:0007669"/>
    <property type="project" value="UniProtKB-KW"/>
</dbReference>
<dbReference type="PANTHER" id="PTHR34353">
    <property type="entry name" value="CRISPR-ASSOCIATED ENDONUCLEASE CAS1 1"/>
    <property type="match status" value="1"/>
</dbReference>
<comment type="function">
    <text evidence="10">CRISPR (clustered regularly interspaced short palindromic repeat), is an adaptive immune system that provides protection against mobile genetic elements (viruses, transposable elements and conjugative plasmids). CRISPR clusters contain spacers, sequences complementary to antecedent mobile elements, and target invading nucleic acids. CRISPR clusters are transcribed and processed into CRISPR RNA (crRNA). Acts as a dsDNA endonuclease. Involved in the integration of spacer DNA into the CRISPR cassette.</text>
</comment>
<dbReference type="PANTHER" id="PTHR34353:SF2">
    <property type="entry name" value="CRISPR-ASSOCIATED ENDONUCLEASE CAS1 1"/>
    <property type="match status" value="1"/>
</dbReference>
<gene>
    <name evidence="10" type="primary">cas1</name>
    <name evidence="12" type="ORF">A1A1_01403</name>
    <name evidence="11" type="ORF">BBH88_11325</name>
</gene>
<dbReference type="InterPro" id="IPR002729">
    <property type="entry name" value="CRISPR-assoc_Cas1"/>
</dbReference>
<dbReference type="GO" id="GO:0046872">
    <property type="term" value="F:metal ion binding"/>
    <property type="evidence" value="ECO:0007669"/>
    <property type="project" value="UniProtKB-UniRule"/>
</dbReference>
<dbReference type="NCBIfam" id="TIGR03639">
    <property type="entry name" value="cas1_NMENI"/>
    <property type="match status" value="1"/>
</dbReference>
<dbReference type="OrthoDB" id="9803119at2"/>
<dbReference type="GO" id="GO:0043571">
    <property type="term" value="P:maintenance of CRISPR repeat elements"/>
    <property type="evidence" value="ECO:0007669"/>
    <property type="project" value="UniProtKB-UniRule"/>
</dbReference>
<keyword evidence="7 10" id="KW-0238">DNA-binding</keyword>
<dbReference type="Gene3D" id="1.20.120.920">
    <property type="entry name" value="CRISPR-associated endonuclease Cas1, C-terminal domain"/>
    <property type="match status" value="1"/>
</dbReference>
<dbReference type="RefSeq" id="WP_006828301.1">
    <property type="nucleotide sequence ID" value="NZ_AJYB01000006.1"/>
</dbReference>
<reference evidence="12 13" key="1">
    <citation type="journal article" date="2012" name="J. Bacteriol.">
        <title>Genome Sequence of the Antarctic Psychrophile Bacterium Planococcus antarcticus DSM 14505.</title>
        <authorList>
            <person name="Margolles A."/>
            <person name="Gueimonde M."/>
            <person name="Sanchez B."/>
        </authorList>
    </citation>
    <scope>NUCLEOTIDE SEQUENCE [LARGE SCALE GENOMIC DNA]</scope>
    <source>
        <strain evidence="12 13">DSM 14505</strain>
    </source>
</reference>
<keyword evidence="1 10" id="KW-0540">Nuclease</keyword>
<proteinExistence type="inferred from homology"/>
<keyword evidence="14" id="KW-1185">Reference proteome</keyword>
<dbReference type="Proteomes" id="UP000004725">
    <property type="component" value="Unassembled WGS sequence"/>
</dbReference>
<evidence type="ECO:0000313" key="13">
    <source>
        <dbReference type="Proteomes" id="UP000004725"/>
    </source>
</evidence>
<keyword evidence="3 10" id="KW-0255">Endonuclease</keyword>
<evidence type="ECO:0000313" key="12">
    <source>
        <dbReference type="EMBL" id="EIM08309.1"/>
    </source>
</evidence>
<feature type="binding site" evidence="10">
    <location>
        <position position="146"/>
    </location>
    <ligand>
        <name>Mn(2+)</name>
        <dbReference type="ChEBI" id="CHEBI:29035"/>
    </ligand>
</feature>
<evidence type="ECO:0000256" key="8">
    <source>
        <dbReference type="ARBA" id="ARBA00023211"/>
    </source>
</evidence>
<dbReference type="NCBIfam" id="TIGR00287">
    <property type="entry name" value="cas1"/>
    <property type="match status" value="1"/>
</dbReference>
<comment type="cofactor">
    <cofactor evidence="10">
        <name>Mg(2+)</name>
        <dbReference type="ChEBI" id="CHEBI:18420"/>
    </cofactor>
    <cofactor evidence="10">
        <name>Mn(2+)</name>
        <dbReference type="ChEBI" id="CHEBI:29035"/>
    </cofactor>
</comment>
<dbReference type="eggNOG" id="COG1518">
    <property type="taxonomic scope" value="Bacteria"/>
</dbReference>
<comment type="similarity">
    <text evidence="10">Belongs to the CRISPR-associated endonuclease Cas1 family.</text>
</comment>
<evidence type="ECO:0000313" key="11">
    <source>
        <dbReference type="EMBL" id="ANU10859.1"/>
    </source>
</evidence>
<evidence type="ECO:0000256" key="2">
    <source>
        <dbReference type="ARBA" id="ARBA00022723"/>
    </source>
</evidence>
<dbReference type="GO" id="GO:0004520">
    <property type="term" value="F:DNA endonuclease activity"/>
    <property type="evidence" value="ECO:0007669"/>
    <property type="project" value="InterPro"/>
</dbReference>
<evidence type="ECO:0000256" key="3">
    <source>
        <dbReference type="ARBA" id="ARBA00022759"/>
    </source>
</evidence>
<keyword evidence="6 10" id="KW-0051">Antiviral defense</keyword>
<evidence type="ECO:0000256" key="9">
    <source>
        <dbReference type="ARBA" id="ARBA00038592"/>
    </source>
</evidence>
<dbReference type="Pfam" id="PF01867">
    <property type="entry name" value="Cas_Cas1"/>
    <property type="match status" value="1"/>
</dbReference>
<evidence type="ECO:0000256" key="1">
    <source>
        <dbReference type="ARBA" id="ARBA00022722"/>
    </source>
</evidence>
<dbReference type="InterPro" id="IPR019855">
    <property type="entry name" value="CRISPR-assoc_Cas1_NMENI"/>
</dbReference>
<keyword evidence="4 10" id="KW-0378">Hydrolase</keyword>
<keyword evidence="5 10" id="KW-0460">Magnesium</keyword>
<keyword evidence="8 10" id="KW-0464">Manganese</keyword>
<dbReference type="Proteomes" id="UP000092661">
    <property type="component" value="Chromosome"/>
</dbReference>